<dbReference type="Proteomes" id="UP000009168">
    <property type="component" value="Unassembled WGS sequence"/>
</dbReference>
<gene>
    <name evidence="2" type="ORF">TTHERM_000535459</name>
</gene>
<accession>W7X447</accession>
<name>W7X447_TETTS</name>
<keyword evidence="3" id="KW-1185">Reference proteome</keyword>
<dbReference type="InterPro" id="IPR011992">
    <property type="entry name" value="EF-hand-dom_pair"/>
</dbReference>
<proteinExistence type="predicted"/>
<reference evidence="3" key="1">
    <citation type="journal article" date="2006" name="PLoS Biol.">
        <title>Macronuclear genome sequence of the ciliate Tetrahymena thermophila, a model eukaryote.</title>
        <authorList>
            <person name="Eisen J.A."/>
            <person name="Coyne R.S."/>
            <person name="Wu M."/>
            <person name="Wu D."/>
            <person name="Thiagarajan M."/>
            <person name="Wortman J.R."/>
            <person name="Badger J.H."/>
            <person name="Ren Q."/>
            <person name="Amedeo P."/>
            <person name="Jones K.M."/>
            <person name="Tallon L.J."/>
            <person name="Delcher A.L."/>
            <person name="Salzberg S.L."/>
            <person name="Silva J.C."/>
            <person name="Haas B.J."/>
            <person name="Majoros W.H."/>
            <person name="Farzad M."/>
            <person name="Carlton J.M."/>
            <person name="Smith R.K. Jr."/>
            <person name="Garg J."/>
            <person name="Pearlman R.E."/>
            <person name="Karrer K.M."/>
            <person name="Sun L."/>
            <person name="Manning G."/>
            <person name="Elde N.C."/>
            <person name="Turkewitz A.P."/>
            <person name="Asai D.J."/>
            <person name="Wilkes D.E."/>
            <person name="Wang Y."/>
            <person name="Cai H."/>
            <person name="Collins K."/>
            <person name="Stewart B.A."/>
            <person name="Lee S.R."/>
            <person name="Wilamowska K."/>
            <person name="Weinberg Z."/>
            <person name="Ruzzo W.L."/>
            <person name="Wloga D."/>
            <person name="Gaertig J."/>
            <person name="Frankel J."/>
            <person name="Tsao C.-C."/>
            <person name="Gorovsky M.A."/>
            <person name="Keeling P.J."/>
            <person name="Waller R.F."/>
            <person name="Patron N.J."/>
            <person name="Cherry J.M."/>
            <person name="Stover N.A."/>
            <person name="Krieger C.J."/>
            <person name="del Toro C."/>
            <person name="Ryder H.F."/>
            <person name="Williamson S.C."/>
            <person name="Barbeau R.A."/>
            <person name="Hamilton E.P."/>
            <person name="Orias E."/>
        </authorList>
    </citation>
    <scope>NUCLEOTIDE SEQUENCE [LARGE SCALE GENOMIC DNA]</scope>
    <source>
        <strain evidence="3">SB210</strain>
    </source>
</reference>
<evidence type="ECO:0000259" key="1">
    <source>
        <dbReference type="PROSITE" id="PS50222"/>
    </source>
</evidence>
<organism evidence="2 3">
    <name type="scientific">Tetrahymena thermophila (strain SB210)</name>
    <dbReference type="NCBI Taxonomy" id="312017"/>
    <lineage>
        <taxon>Eukaryota</taxon>
        <taxon>Sar</taxon>
        <taxon>Alveolata</taxon>
        <taxon>Ciliophora</taxon>
        <taxon>Intramacronucleata</taxon>
        <taxon>Oligohymenophorea</taxon>
        <taxon>Hymenostomatida</taxon>
        <taxon>Tetrahymenina</taxon>
        <taxon>Tetrahymenidae</taxon>
        <taxon>Tetrahymena</taxon>
    </lineage>
</organism>
<dbReference type="GeneID" id="24439461"/>
<dbReference type="EMBL" id="GG662495">
    <property type="protein sequence ID" value="EWS72207.1"/>
    <property type="molecule type" value="Genomic_DNA"/>
</dbReference>
<dbReference type="KEGG" id="tet:TTHERM_000535459"/>
<dbReference type="SUPFAM" id="SSF47473">
    <property type="entry name" value="EF-hand"/>
    <property type="match status" value="1"/>
</dbReference>
<evidence type="ECO:0000313" key="2">
    <source>
        <dbReference type="EMBL" id="EWS72207.1"/>
    </source>
</evidence>
<dbReference type="Gene3D" id="1.10.238.10">
    <property type="entry name" value="EF-hand"/>
    <property type="match status" value="1"/>
</dbReference>
<dbReference type="InParanoid" id="W7X447"/>
<sequence>MSYYTPSQKLAYSPQLVYSDQVYSSQYNHPSTHVPPRYLGDYQITPSKVVLYQNPVSLRQESPVFEQTAPYTQQLSYSQIIPQTVQTGYQPVYQADYDRKLEARDSSPLSTQNSQVIYQAQKPSESYYVGTQSKFYTPIHKDQHERLSEEEYIYQSEKQREIDYLNWKASSMRSRSPQHSTTLVSPPRPLVPLASSYVLQPGQYSDIKHNITNYENNLVANLNTEEKFRQMKEEMNKCSYTYSQMINTILYNFKEILQSLKEIEKCKNDLINKEDFSIQVFYNILNNDKNNPLSAEQLKLSLTDLNFSSIDVYDIELLFAKYSNERSSEYLTLNDFKKLFIPYYVNSRRKYEFESRQEQQEVSIETQRIAARVIKMHLSLENSQEYYRQLMSKRLIDLAYCFDYIDRDRKGVLNYSQIQTFLQGNDIYFNQEDVNLLIQRFNNAYPIGPQLDHIIKLNEFIYELSPKSRIPYLKE</sequence>
<protein>
    <submittedName>
        <fullName evidence="2">EF hand protein, putative</fullName>
    </submittedName>
</protein>
<dbReference type="AlphaFoldDB" id="W7X447"/>
<dbReference type="GO" id="GO:0005509">
    <property type="term" value="F:calcium ion binding"/>
    <property type="evidence" value="ECO:0007669"/>
    <property type="project" value="InterPro"/>
</dbReference>
<dbReference type="InterPro" id="IPR002048">
    <property type="entry name" value="EF_hand_dom"/>
</dbReference>
<dbReference type="RefSeq" id="XP_012655250.1">
    <property type="nucleotide sequence ID" value="XM_012799796.1"/>
</dbReference>
<dbReference type="PROSITE" id="PS50222">
    <property type="entry name" value="EF_HAND_2"/>
    <property type="match status" value="1"/>
</dbReference>
<evidence type="ECO:0000313" key="3">
    <source>
        <dbReference type="Proteomes" id="UP000009168"/>
    </source>
</evidence>
<feature type="domain" description="EF-hand" evidence="1">
    <location>
        <begin position="393"/>
        <end position="428"/>
    </location>
</feature>